<keyword evidence="1" id="KW-0732">Signal</keyword>
<feature type="chain" id="PRO_5036493256" evidence="1">
    <location>
        <begin position="18"/>
        <end position="899"/>
    </location>
</feature>
<evidence type="ECO:0000256" key="1">
    <source>
        <dbReference type="SAM" id="SignalP"/>
    </source>
</evidence>
<protein>
    <submittedName>
        <fullName evidence="2">Uncharacterized protein</fullName>
    </submittedName>
</protein>
<feature type="signal peptide" evidence="1">
    <location>
        <begin position="1"/>
        <end position="17"/>
    </location>
</feature>
<gene>
    <name evidence="2" type="ORF">SASPL_127983</name>
</gene>
<comment type="caution">
    <text evidence="2">The sequence shown here is derived from an EMBL/GenBank/DDBJ whole genome shotgun (WGS) entry which is preliminary data.</text>
</comment>
<dbReference type="Proteomes" id="UP000298416">
    <property type="component" value="Unassembled WGS sequence"/>
</dbReference>
<dbReference type="AlphaFoldDB" id="A0A8X8XA90"/>
<dbReference type="EMBL" id="PNBA02000010">
    <property type="protein sequence ID" value="KAG6409941.1"/>
    <property type="molecule type" value="Genomic_DNA"/>
</dbReference>
<proteinExistence type="predicted"/>
<dbReference type="SUPFAM" id="SSF89372">
    <property type="entry name" value="Fucose-specific lectin"/>
    <property type="match status" value="2"/>
</dbReference>
<sequence>MLSTLLLYAILSSSCHAAVATCDSCSHMHQYIAQPHQIFEQRSTRFWHFNEQSASWGELRLPHDLVSCIDGDCRVVASIQEASDGSQRTPLGHQSLPLRSRVSLTRMSEASVWVTGESGSIYERFWNGLRWVIAPHDLPVPAVSVFLVNQSILALSETSSLYQMQLSDDVQPFWVEFDHSVHGGVASGVVTDDKERIYLCTRSGLLLELVGVDPPRWESHGRPPGANVSAVSDGARVRPGLLLIVSAAGDLYEYDRASKPPWRKHVHRQATTRDTHTSLVSSSPACVVPGLVGARSVSLFLLSKKEGLIERRLHQRKWKWVVHGNPQGHILTSITCTTHDDSSPLLLLTTADGFVFHYQIHKPEGRPGSLIASIVYQHYYAKQLENFAENEEKWINHKHPPNAKVARGISGVELQAGRTIFPLDDGRLAELHLAGFGGEDLGPNAQISSRRKSLVKYVWSLLDAPESEGWNGEYCTEQRGPSNCIVGSKEETSEPSVSRWRKDFRTQESYLTPDGDASEKDYGVISEKLDKKLFRLRLMQGGKSFFLITESYMTFEYLDTESGWFWLRHEYATGVHSAVGNYNGSLFVVDEQGSLLIRERSSSDLAWINCTAMRKGRQVVGGPPWDGIPGQPIRAKIEDAIFFVSTTGRLLQFTVALRKFKWRDCKNPPGVKIANIVDQEGFRENVVFVVGRNGRLYQYNKVTQVWHQHYQSQHLVLSTSPGTATRPSAESLRGSLFMLSEGGGLVEYQWSPTDGWNWIEHGTPHTSVTLVGAPGPCFGGTQLFLIGSNGNVYLRYFNQQEWKWRHCGFPFLPNKGDQSKGEGEVVECVENDFGDSFHKNEDKLHGLDKFCDPRVSSARPIPFSEDSVIFELQDGQELQQAYAWPISGVRGLHNAWFMC</sequence>
<reference evidence="2" key="2">
    <citation type="submission" date="2020-08" db="EMBL/GenBank/DDBJ databases">
        <title>Plant Genome Project.</title>
        <authorList>
            <person name="Zhang R.-G."/>
        </authorList>
    </citation>
    <scope>NUCLEOTIDE SEQUENCE</scope>
    <source>
        <strain evidence="2">Huo1</strain>
        <tissue evidence="2">Leaf</tissue>
    </source>
</reference>
<evidence type="ECO:0000313" key="3">
    <source>
        <dbReference type="Proteomes" id="UP000298416"/>
    </source>
</evidence>
<reference evidence="2" key="1">
    <citation type="submission" date="2018-01" db="EMBL/GenBank/DDBJ databases">
        <authorList>
            <person name="Mao J.F."/>
        </authorList>
    </citation>
    <scope>NUCLEOTIDE SEQUENCE</scope>
    <source>
        <strain evidence="2">Huo1</strain>
        <tissue evidence="2">Leaf</tissue>
    </source>
</reference>
<accession>A0A8X8XA90</accession>
<dbReference type="PANTHER" id="PTHR36893:SF1">
    <property type="entry name" value="BULB-TYPE LECTIN DOMAIN-CONTAINING PROTEIN"/>
    <property type="match status" value="1"/>
</dbReference>
<keyword evidence="3" id="KW-1185">Reference proteome</keyword>
<evidence type="ECO:0000313" key="2">
    <source>
        <dbReference type="EMBL" id="KAG6409941.1"/>
    </source>
</evidence>
<dbReference type="InterPro" id="IPR015943">
    <property type="entry name" value="WD40/YVTN_repeat-like_dom_sf"/>
</dbReference>
<dbReference type="PANTHER" id="PTHR36893">
    <property type="entry name" value="OS01G0275950 PROTEIN"/>
    <property type="match status" value="1"/>
</dbReference>
<dbReference type="Gene3D" id="2.120.10.70">
    <property type="entry name" value="Fucose-specific lectin"/>
    <property type="match status" value="1"/>
</dbReference>
<organism evidence="2">
    <name type="scientific">Salvia splendens</name>
    <name type="common">Scarlet sage</name>
    <dbReference type="NCBI Taxonomy" id="180675"/>
    <lineage>
        <taxon>Eukaryota</taxon>
        <taxon>Viridiplantae</taxon>
        <taxon>Streptophyta</taxon>
        <taxon>Embryophyta</taxon>
        <taxon>Tracheophyta</taxon>
        <taxon>Spermatophyta</taxon>
        <taxon>Magnoliopsida</taxon>
        <taxon>eudicotyledons</taxon>
        <taxon>Gunneridae</taxon>
        <taxon>Pentapetalae</taxon>
        <taxon>asterids</taxon>
        <taxon>lamiids</taxon>
        <taxon>Lamiales</taxon>
        <taxon>Lamiaceae</taxon>
        <taxon>Nepetoideae</taxon>
        <taxon>Mentheae</taxon>
        <taxon>Salviinae</taxon>
        <taxon>Salvia</taxon>
        <taxon>Salvia subgen. Calosphace</taxon>
        <taxon>core Calosphace</taxon>
    </lineage>
</organism>
<name>A0A8X8XA90_SALSN</name>
<dbReference type="Gene3D" id="2.130.10.10">
    <property type="entry name" value="YVTN repeat-like/Quinoprotein amine dehydrogenase"/>
    <property type="match status" value="1"/>
</dbReference>